<organism evidence="1">
    <name type="scientific">uncultured Desulfobacterium sp</name>
    <dbReference type="NCBI Taxonomy" id="201089"/>
    <lineage>
        <taxon>Bacteria</taxon>
        <taxon>Pseudomonadati</taxon>
        <taxon>Thermodesulfobacteriota</taxon>
        <taxon>Desulfobacteria</taxon>
        <taxon>Desulfobacterales</taxon>
        <taxon>Desulfobacteriaceae</taxon>
        <taxon>Desulfobacterium</taxon>
        <taxon>environmental samples</taxon>
    </lineage>
</organism>
<dbReference type="AlphaFoldDB" id="A0A445MYH1"/>
<evidence type="ECO:0000313" key="1">
    <source>
        <dbReference type="EMBL" id="SPD74574.1"/>
    </source>
</evidence>
<proteinExistence type="predicted"/>
<gene>
    <name evidence="1" type="ORF">PITCH_A250003</name>
</gene>
<reference evidence="1" key="1">
    <citation type="submission" date="2018-01" db="EMBL/GenBank/DDBJ databases">
        <authorList>
            <person name="Regsiter A."/>
            <person name="William W."/>
        </authorList>
    </citation>
    <scope>NUCLEOTIDE SEQUENCE</scope>
    <source>
        <strain evidence="1">TRIP AH-1</strain>
    </source>
</reference>
<dbReference type="EMBL" id="OJIN01000165">
    <property type="protein sequence ID" value="SPD74574.1"/>
    <property type="molecule type" value="Genomic_DNA"/>
</dbReference>
<sequence length="118" mass="12774">MNTQEAIMAFSQSEKIKSGVISLSHALELLGGLPKQETQAGQQIIMALTNMILQEVQLAKKLAADENWEAAEKNIEQALVMIISGVGAESIIHLTQALSHVTSIGQRSMSYLKDQGLL</sequence>
<protein>
    <submittedName>
        <fullName evidence="1">Uncharacterized protein</fullName>
    </submittedName>
</protein>
<name>A0A445MYH1_9BACT</name>
<accession>A0A445MYH1</accession>